<dbReference type="RefSeq" id="WP_138320302.1">
    <property type="nucleotide sequence ID" value="NZ_VCBC01000011.1"/>
</dbReference>
<dbReference type="GO" id="GO:0008671">
    <property type="term" value="F:2-dehydro-3-deoxygalactonokinase activity"/>
    <property type="evidence" value="ECO:0007669"/>
    <property type="project" value="InterPro"/>
</dbReference>
<keyword evidence="2" id="KW-1185">Reference proteome</keyword>
<keyword evidence="1" id="KW-0418">Kinase</keyword>
<proteinExistence type="predicted"/>
<protein>
    <submittedName>
        <fullName evidence="1">2-dehydro-3-deoxygalactonokinase</fullName>
    </submittedName>
</protein>
<gene>
    <name evidence="1" type="ORF">FE810_12000</name>
</gene>
<dbReference type="OrthoDB" id="256574at2"/>
<organism evidence="1 2">
    <name type="scientific">Thalassotalea litorea</name>
    <dbReference type="NCBI Taxonomy" id="2020715"/>
    <lineage>
        <taxon>Bacteria</taxon>
        <taxon>Pseudomonadati</taxon>
        <taxon>Pseudomonadota</taxon>
        <taxon>Gammaproteobacteria</taxon>
        <taxon>Alteromonadales</taxon>
        <taxon>Colwelliaceae</taxon>
        <taxon>Thalassotalea</taxon>
    </lineage>
</organism>
<reference evidence="1 2" key="1">
    <citation type="submission" date="2019-05" db="EMBL/GenBank/DDBJ databases">
        <title>Genome sequences of Thalassotalea litorea 1K03283.</title>
        <authorList>
            <person name="Zhang D."/>
        </authorList>
    </citation>
    <scope>NUCLEOTIDE SEQUENCE [LARGE SCALE GENOMIC DNA]</scope>
    <source>
        <strain evidence="1 2">MCCC 1K03283</strain>
    </source>
</reference>
<dbReference type="Gene3D" id="3.30.420.300">
    <property type="entry name" value="2-keto-3-deoxy-galactonokinase, substrate binding domain"/>
    <property type="match status" value="1"/>
</dbReference>
<dbReference type="CDD" id="cd24012">
    <property type="entry name" value="ASKHA_NBD_KDGal-kinase"/>
    <property type="match status" value="1"/>
</dbReference>
<dbReference type="InterPro" id="IPR007729">
    <property type="entry name" value="DGOK"/>
</dbReference>
<dbReference type="InterPro" id="IPR042257">
    <property type="entry name" value="DGOK_C"/>
</dbReference>
<comment type="caution">
    <text evidence="1">The sequence shown here is derived from an EMBL/GenBank/DDBJ whole genome shotgun (WGS) entry which is preliminary data.</text>
</comment>
<evidence type="ECO:0000313" key="1">
    <source>
        <dbReference type="EMBL" id="TLU64319.1"/>
    </source>
</evidence>
<sequence length="305" mass="33932">MDTANINHVIVDWGTTNFRAFAMDAEHRLLATKEASLGLLSVSDGNFAQALQKQLGDWLDPENPFPVFMAGMVGSAKGWVNVPYAQTPACASDLVKNAYRFELPWGGEAIIIPGVSHNSQNDQYDVMRGEEVQLLGLAELIRKDDFQAVLPGTHSKQVAFEQGMINHFSSYLTGEVFSVFSEHTMLGKGLPKSETFDQVAFIKGVKEAQSGELTNKMFLAWTHRLFNNLKEQQIKDYLSGLLIGFELRNLSVQDVFLVGGQALCQRYELALQQLSKNGQIFSGNDCFLAGMKKLISELQNEHYSK</sequence>
<dbReference type="AlphaFoldDB" id="A0A5R9IIA9"/>
<accession>A0A5R9IIA9</accession>
<dbReference type="Gene3D" id="3.30.420.310">
    <property type="entry name" value="2-keto-3-deoxy-galactonokinase, C-terminal domain"/>
    <property type="match status" value="1"/>
</dbReference>
<dbReference type="Pfam" id="PF05035">
    <property type="entry name" value="DGOK"/>
    <property type="match status" value="1"/>
</dbReference>
<evidence type="ECO:0000313" key="2">
    <source>
        <dbReference type="Proteomes" id="UP000307790"/>
    </source>
</evidence>
<dbReference type="Proteomes" id="UP000307790">
    <property type="component" value="Unassembled WGS sequence"/>
</dbReference>
<name>A0A5R9IIA9_9GAMM</name>
<dbReference type="GO" id="GO:0034194">
    <property type="term" value="P:D-galactonate catabolic process"/>
    <property type="evidence" value="ECO:0007669"/>
    <property type="project" value="InterPro"/>
</dbReference>
<dbReference type="InterPro" id="IPR042258">
    <property type="entry name" value="DGOK_N"/>
</dbReference>
<keyword evidence="1" id="KW-0808">Transferase</keyword>
<dbReference type="EMBL" id="VCBC01000011">
    <property type="protein sequence ID" value="TLU64319.1"/>
    <property type="molecule type" value="Genomic_DNA"/>
</dbReference>